<evidence type="ECO:0000256" key="1">
    <source>
        <dbReference type="SAM" id="Coils"/>
    </source>
</evidence>
<dbReference type="Pfam" id="PF00168">
    <property type="entry name" value="C2"/>
    <property type="match status" value="1"/>
</dbReference>
<feature type="region of interest" description="Disordered" evidence="2">
    <location>
        <begin position="107"/>
        <end position="194"/>
    </location>
</feature>
<evidence type="ECO:0000256" key="2">
    <source>
        <dbReference type="SAM" id="MobiDB-lite"/>
    </source>
</evidence>
<feature type="domain" description="C2" evidence="3">
    <location>
        <begin position="184"/>
        <end position="306"/>
    </location>
</feature>
<dbReference type="Gene3D" id="2.60.40.150">
    <property type="entry name" value="C2 domain"/>
    <property type="match status" value="1"/>
</dbReference>
<gene>
    <name evidence="4" type="ORF">TSPGSL018_11956</name>
</gene>
<keyword evidence="1" id="KW-0175">Coiled coil</keyword>
<dbReference type="PROSITE" id="PS50004">
    <property type="entry name" value="C2"/>
    <property type="match status" value="1"/>
</dbReference>
<dbReference type="InterPro" id="IPR000008">
    <property type="entry name" value="C2_dom"/>
</dbReference>
<name>A0A061S9N8_9CHLO</name>
<feature type="region of interest" description="Disordered" evidence="2">
    <location>
        <begin position="232"/>
        <end position="252"/>
    </location>
</feature>
<dbReference type="AlphaFoldDB" id="A0A061S9N8"/>
<feature type="compositionally biased region" description="Low complexity" evidence="2">
    <location>
        <begin position="236"/>
        <end position="246"/>
    </location>
</feature>
<dbReference type="SUPFAM" id="SSF49562">
    <property type="entry name" value="C2 domain (Calcium/lipid-binding domain, CaLB)"/>
    <property type="match status" value="1"/>
</dbReference>
<protein>
    <recommendedName>
        <fullName evidence="3">C2 domain-containing protein</fullName>
    </recommendedName>
</protein>
<sequence>MVTDNSQRPLRRMFNVLLTGCSPALEGNDGLPQQSSNGSTKINWILTEEERAQIDLTDEVEQLRNVLSAVRLAGKEVQTENEELREELKAVTAERDALKAALANVLEGHSTGEGSDGSPALQTRDKEQETDEQQGGPPLTGRARPRYGQGGSSIRRATPSESSLPTSNASSRIPSPAPSVAEEDQAEPSTQLSLRNAGSDKGIVAVTLHSVSGLLGSNLLGVFVVFKLNGERRMSSSRTPSPTPASKGSSASWDQTFRLPLLGPVRSASLRVRVYSNKAMGRKSLLGETHIHLSNLCEQEEQRMRQSWPLSGVVGQIDMCLQYVGIGAPVAEGRR</sequence>
<feature type="compositionally biased region" description="Polar residues" evidence="2">
    <location>
        <begin position="159"/>
        <end position="173"/>
    </location>
</feature>
<evidence type="ECO:0000313" key="4">
    <source>
        <dbReference type="EMBL" id="JAC79734.1"/>
    </source>
</evidence>
<dbReference type="InterPro" id="IPR035892">
    <property type="entry name" value="C2_domain_sf"/>
</dbReference>
<reference evidence="4" key="1">
    <citation type="submission" date="2014-05" db="EMBL/GenBank/DDBJ databases">
        <title>The transcriptome of the halophilic microalga Tetraselmis sp. GSL018 isolated from the Great Salt Lake, Utah.</title>
        <authorList>
            <person name="Jinkerson R.E."/>
            <person name="D'Adamo S."/>
            <person name="Posewitz M.C."/>
        </authorList>
    </citation>
    <scope>NUCLEOTIDE SEQUENCE</scope>
    <source>
        <strain evidence="4">GSL018</strain>
    </source>
</reference>
<accession>A0A061S9N8</accession>
<proteinExistence type="predicted"/>
<dbReference type="CDD" id="cd00030">
    <property type="entry name" value="C2"/>
    <property type="match status" value="1"/>
</dbReference>
<evidence type="ECO:0000259" key="3">
    <source>
        <dbReference type="PROSITE" id="PS50004"/>
    </source>
</evidence>
<organism evidence="4">
    <name type="scientific">Tetraselmis sp. GSL018</name>
    <dbReference type="NCBI Taxonomy" id="582737"/>
    <lineage>
        <taxon>Eukaryota</taxon>
        <taxon>Viridiplantae</taxon>
        <taxon>Chlorophyta</taxon>
        <taxon>core chlorophytes</taxon>
        <taxon>Chlorodendrophyceae</taxon>
        <taxon>Chlorodendrales</taxon>
        <taxon>Chlorodendraceae</taxon>
        <taxon>Tetraselmis</taxon>
    </lineage>
</organism>
<feature type="coiled-coil region" evidence="1">
    <location>
        <begin position="46"/>
        <end position="101"/>
    </location>
</feature>
<dbReference type="EMBL" id="GBEZ01005590">
    <property type="protein sequence ID" value="JAC79734.1"/>
    <property type="molecule type" value="Transcribed_RNA"/>
</dbReference>